<dbReference type="SUPFAM" id="SSF53756">
    <property type="entry name" value="UDP-Glycosyltransferase/glycogen phosphorylase"/>
    <property type="match status" value="1"/>
</dbReference>
<feature type="region of interest" description="Disordered" evidence="4">
    <location>
        <begin position="396"/>
        <end position="421"/>
    </location>
</feature>
<name>A0A9D2KM11_9BACT</name>
<evidence type="ECO:0000313" key="6">
    <source>
        <dbReference type="EMBL" id="HJA08387.1"/>
    </source>
</evidence>
<reference evidence="6" key="2">
    <citation type="submission" date="2021-04" db="EMBL/GenBank/DDBJ databases">
        <authorList>
            <person name="Gilroy R."/>
        </authorList>
    </citation>
    <scope>NUCLEOTIDE SEQUENCE</scope>
    <source>
        <strain evidence="6">CHK186-16707</strain>
    </source>
</reference>
<evidence type="ECO:0000256" key="4">
    <source>
        <dbReference type="SAM" id="MobiDB-lite"/>
    </source>
</evidence>
<evidence type="ECO:0000256" key="1">
    <source>
        <dbReference type="ARBA" id="ARBA00006962"/>
    </source>
</evidence>
<dbReference type="EMBL" id="DXAN01000011">
    <property type="protein sequence ID" value="HJA08387.1"/>
    <property type="molecule type" value="Genomic_DNA"/>
</dbReference>
<keyword evidence="2" id="KW-0328">Glycosyltransferase</keyword>
<protein>
    <recommendedName>
        <fullName evidence="5">Diacylglycerol glucosyltransferase N-terminal domain-containing protein</fullName>
    </recommendedName>
</protein>
<sequence length="421" mass="45583">MSTILILHCSAGAGHRSVARAIDEALTRCCESDEESAPTPPYRENSAVGVLSGETPHHLIADSLCFSGPPFRAMCSKGYEFFARHIRWACGMGYVLLDKPFSRSLLVRAVQKTSNLAVEGLAGFLAENVVDVVCCTHFMPMTLIGDLRRKGLYDGRLHVCVTDYDIQGLWFEPEVDRYYVATAKGAARLAGWGIPKERISVTGIPVRHEFTTLAPPPFCDEADIRPLRVLFSAGSLKNREALRLLREAASCGAPLDIIVVTGRTPSLRKALAAYTPPPHVRLELRGFEPHLERLMADADILLTKPGGITCTEGLCAGLPMLFVHPIPMQEVHNARILEQAGAGRSCFTPGSAGRALAELHKNRGRLAVMRAACLRLAHPEAAAVVGTNLLEGLRSVPKPIPTPSTVQATRLSDGKSAETAR</sequence>
<organism evidence="6 7">
    <name type="scientific">Candidatus Mailhella merdigallinarum</name>
    <dbReference type="NCBI Taxonomy" id="2838658"/>
    <lineage>
        <taxon>Bacteria</taxon>
        <taxon>Pseudomonadati</taxon>
        <taxon>Thermodesulfobacteriota</taxon>
        <taxon>Desulfovibrionia</taxon>
        <taxon>Desulfovibrionales</taxon>
        <taxon>Desulfovibrionaceae</taxon>
        <taxon>Mailhella</taxon>
    </lineage>
</organism>
<dbReference type="GO" id="GO:0009247">
    <property type="term" value="P:glycolipid biosynthetic process"/>
    <property type="evidence" value="ECO:0007669"/>
    <property type="project" value="InterPro"/>
</dbReference>
<accession>A0A9D2KM11</accession>
<gene>
    <name evidence="6" type="ORF">H9962_04250</name>
</gene>
<feature type="domain" description="Diacylglycerol glucosyltransferase N-terminal" evidence="5">
    <location>
        <begin position="54"/>
        <end position="206"/>
    </location>
</feature>
<dbReference type="Proteomes" id="UP000824225">
    <property type="component" value="Unassembled WGS sequence"/>
</dbReference>
<evidence type="ECO:0000256" key="2">
    <source>
        <dbReference type="ARBA" id="ARBA00022676"/>
    </source>
</evidence>
<dbReference type="Pfam" id="PF06925">
    <property type="entry name" value="MGDG_synth"/>
    <property type="match status" value="1"/>
</dbReference>
<dbReference type="InterPro" id="IPR050519">
    <property type="entry name" value="Glycosyltransf_28_UgtP"/>
</dbReference>
<reference evidence="6" key="1">
    <citation type="journal article" date="2021" name="PeerJ">
        <title>Extensive microbial diversity within the chicken gut microbiome revealed by metagenomics and culture.</title>
        <authorList>
            <person name="Gilroy R."/>
            <person name="Ravi A."/>
            <person name="Getino M."/>
            <person name="Pursley I."/>
            <person name="Horton D.L."/>
            <person name="Alikhan N.F."/>
            <person name="Baker D."/>
            <person name="Gharbi K."/>
            <person name="Hall N."/>
            <person name="Watson M."/>
            <person name="Adriaenssens E.M."/>
            <person name="Foster-Nyarko E."/>
            <person name="Jarju S."/>
            <person name="Secka A."/>
            <person name="Antonio M."/>
            <person name="Oren A."/>
            <person name="Chaudhuri R.R."/>
            <person name="La Ragione R."/>
            <person name="Hildebrand F."/>
            <person name="Pallen M.J."/>
        </authorList>
    </citation>
    <scope>NUCLEOTIDE SEQUENCE</scope>
    <source>
        <strain evidence="6">CHK186-16707</strain>
    </source>
</reference>
<dbReference type="GO" id="GO:0016758">
    <property type="term" value="F:hexosyltransferase activity"/>
    <property type="evidence" value="ECO:0007669"/>
    <property type="project" value="InterPro"/>
</dbReference>
<feature type="compositionally biased region" description="Basic and acidic residues" evidence="4">
    <location>
        <begin position="412"/>
        <end position="421"/>
    </location>
</feature>
<evidence type="ECO:0000313" key="7">
    <source>
        <dbReference type="Proteomes" id="UP000824225"/>
    </source>
</evidence>
<dbReference type="PANTHER" id="PTHR43025:SF3">
    <property type="entry name" value="MONOGALACTOSYLDIACYLGLYCEROL SYNTHASE 1, CHLOROPLASTIC"/>
    <property type="match status" value="1"/>
</dbReference>
<comment type="caution">
    <text evidence="6">The sequence shown here is derived from an EMBL/GenBank/DDBJ whole genome shotgun (WGS) entry which is preliminary data.</text>
</comment>
<evidence type="ECO:0000259" key="5">
    <source>
        <dbReference type="Pfam" id="PF06925"/>
    </source>
</evidence>
<dbReference type="Gene3D" id="3.40.50.2000">
    <property type="entry name" value="Glycogen Phosphorylase B"/>
    <property type="match status" value="1"/>
</dbReference>
<dbReference type="GO" id="GO:0016020">
    <property type="term" value="C:membrane"/>
    <property type="evidence" value="ECO:0007669"/>
    <property type="project" value="GOC"/>
</dbReference>
<evidence type="ECO:0000256" key="3">
    <source>
        <dbReference type="ARBA" id="ARBA00022679"/>
    </source>
</evidence>
<dbReference type="AlphaFoldDB" id="A0A9D2KM11"/>
<comment type="similarity">
    <text evidence="1">Belongs to the glycosyltransferase 28 family.</text>
</comment>
<dbReference type="PANTHER" id="PTHR43025">
    <property type="entry name" value="MONOGALACTOSYLDIACYLGLYCEROL SYNTHASE"/>
    <property type="match status" value="1"/>
</dbReference>
<keyword evidence="3" id="KW-0808">Transferase</keyword>
<proteinExistence type="inferred from homology"/>
<dbReference type="InterPro" id="IPR009695">
    <property type="entry name" value="Diacylglyc_glucosyltr_N"/>
</dbReference>